<name>A0AAX3BG21_9SPIR</name>
<dbReference type="EMBL" id="CP073355">
    <property type="protein sequence ID" value="URA11282.1"/>
    <property type="molecule type" value="Genomic_DNA"/>
</dbReference>
<reference evidence="1" key="2">
    <citation type="submission" date="2022-06" db="EMBL/GenBank/DDBJ databases">
        <title>Thermospira aquatica gen. nov., sp. nov.</title>
        <authorList>
            <person name="Ben Ali Gam Z."/>
            <person name="Labat M."/>
        </authorList>
    </citation>
    <scope>NUCLEOTIDE SEQUENCE</scope>
    <source>
        <strain evidence="1">F1F22</strain>
    </source>
</reference>
<dbReference type="Proteomes" id="UP001056539">
    <property type="component" value="Chromosome"/>
</dbReference>
<gene>
    <name evidence="1" type="ORF">KDW03_05660</name>
</gene>
<dbReference type="RefSeq" id="WP_271436414.1">
    <property type="nucleotide sequence ID" value="NZ_CP073355.1"/>
</dbReference>
<evidence type="ECO:0000313" key="1">
    <source>
        <dbReference type="EMBL" id="URA11282.1"/>
    </source>
</evidence>
<dbReference type="AlphaFoldDB" id="A0AAX3BG21"/>
<proteinExistence type="predicted"/>
<reference evidence="1" key="1">
    <citation type="submission" date="2021-04" db="EMBL/GenBank/DDBJ databases">
        <authorList>
            <person name="Postec A."/>
        </authorList>
    </citation>
    <scope>NUCLEOTIDE SEQUENCE</scope>
    <source>
        <strain evidence="1">F1F22</strain>
    </source>
</reference>
<evidence type="ECO:0000313" key="2">
    <source>
        <dbReference type="Proteomes" id="UP001056539"/>
    </source>
</evidence>
<dbReference type="KEGG" id="taqu:KDW03_05660"/>
<organism evidence="1 2">
    <name type="scientific">Thermospira aquatica</name>
    <dbReference type="NCBI Taxonomy" id="2828656"/>
    <lineage>
        <taxon>Bacteria</taxon>
        <taxon>Pseudomonadati</taxon>
        <taxon>Spirochaetota</taxon>
        <taxon>Spirochaetia</taxon>
        <taxon>Brevinematales</taxon>
        <taxon>Thermospiraceae</taxon>
        <taxon>Thermospira</taxon>
    </lineage>
</organism>
<sequence>MIEHIQALSTLGKLDAILYEVLQTRHELAQVTQKAIQKSPLEETKGQIVDIIV</sequence>
<evidence type="ECO:0008006" key="3">
    <source>
        <dbReference type="Google" id="ProtNLM"/>
    </source>
</evidence>
<accession>A0AAX3BG21</accession>
<protein>
    <recommendedName>
        <fullName evidence="3">Chorismate mutase</fullName>
    </recommendedName>
</protein>
<keyword evidence="2" id="KW-1185">Reference proteome</keyword>